<evidence type="ECO:0000313" key="1">
    <source>
        <dbReference type="EMBL" id="SFA46407.1"/>
    </source>
</evidence>
<protein>
    <submittedName>
        <fullName evidence="1">Uncharacterized protein</fullName>
    </submittedName>
</protein>
<accession>A0A1I0T3Y4</accession>
<gene>
    <name evidence="1" type="ORF">SAMN05192569_10122</name>
</gene>
<dbReference type="AlphaFoldDB" id="A0A1I0T3Y4"/>
<reference evidence="2" key="1">
    <citation type="submission" date="2016-10" db="EMBL/GenBank/DDBJ databases">
        <authorList>
            <person name="Varghese N."/>
            <person name="Submissions S."/>
        </authorList>
    </citation>
    <scope>NUCLEOTIDE SEQUENCE [LARGE SCALE GENOMIC DNA]</scope>
    <source>
        <strain evidence="2">M1</strain>
    </source>
</reference>
<dbReference type="Proteomes" id="UP000198650">
    <property type="component" value="Unassembled WGS sequence"/>
</dbReference>
<evidence type="ECO:0000313" key="2">
    <source>
        <dbReference type="Proteomes" id="UP000198650"/>
    </source>
</evidence>
<name>A0A1I0T3Y4_9BACL</name>
<keyword evidence="2" id="KW-1185">Reference proteome</keyword>
<proteinExistence type="predicted"/>
<dbReference type="RefSeq" id="WP_167359602.1">
    <property type="nucleotide sequence ID" value="NZ_FOJS01000012.1"/>
</dbReference>
<sequence>MRKRKTLQITNHHGWAVERLQAFERTPKNANMANQVVAIRLVMQEIYGDKSG</sequence>
<organism evidence="1 2">
    <name type="scientific">Parageobacillus thermantarcticus</name>
    <dbReference type="NCBI Taxonomy" id="186116"/>
    <lineage>
        <taxon>Bacteria</taxon>
        <taxon>Bacillati</taxon>
        <taxon>Bacillota</taxon>
        <taxon>Bacilli</taxon>
        <taxon>Bacillales</taxon>
        <taxon>Anoxybacillaceae</taxon>
        <taxon>Parageobacillus</taxon>
    </lineage>
</organism>
<dbReference type="EMBL" id="FOJS01000012">
    <property type="protein sequence ID" value="SFA46407.1"/>
    <property type="molecule type" value="Genomic_DNA"/>
</dbReference>